<dbReference type="Proteomes" id="UP000018936">
    <property type="component" value="Unassembled WGS sequence"/>
</dbReference>
<dbReference type="PROSITE" id="PS00018">
    <property type="entry name" value="EF_HAND_1"/>
    <property type="match status" value="1"/>
</dbReference>
<gene>
    <name evidence="3" type="primary">USP32</name>
    <name evidence="3" type="ORF">L345_10978</name>
</gene>
<dbReference type="GO" id="GO:0016787">
    <property type="term" value="F:hydrolase activity"/>
    <property type="evidence" value="ECO:0007669"/>
    <property type="project" value="UniProtKB-KW"/>
</dbReference>
<dbReference type="OrthoDB" id="265776at2759"/>
<protein>
    <submittedName>
        <fullName evidence="3">Ubiquitin carboxyl-terminal hydrolase 32</fullName>
    </submittedName>
</protein>
<keyword evidence="2" id="KW-0106">Calcium</keyword>
<dbReference type="InterPro" id="IPR011992">
    <property type="entry name" value="EF-hand-dom_pair"/>
</dbReference>
<evidence type="ECO:0000256" key="1">
    <source>
        <dbReference type="ARBA" id="ARBA00022723"/>
    </source>
</evidence>
<dbReference type="SUPFAM" id="SSF47473">
    <property type="entry name" value="EF-hand"/>
    <property type="match status" value="1"/>
</dbReference>
<evidence type="ECO:0000313" key="3">
    <source>
        <dbReference type="EMBL" id="ETE63263.1"/>
    </source>
</evidence>
<comment type="caution">
    <text evidence="3">The sequence shown here is derived from an EMBL/GenBank/DDBJ whole genome shotgun (WGS) entry which is preliminary data.</text>
</comment>
<dbReference type="GO" id="GO:0046872">
    <property type="term" value="F:metal ion binding"/>
    <property type="evidence" value="ECO:0007669"/>
    <property type="project" value="UniProtKB-KW"/>
</dbReference>
<reference evidence="3 4" key="1">
    <citation type="journal article" date="2013" name="Proc. Natl. Acad. Sci. U.S.A.">
        <title>The king cobra genome reveals dynamic gene evolution and adaptation in the snake venom system.</title>
        <authorList>
            <person name="Vonk F.J."/>
            <person name="Casewell N.R."/>
            <person name="Henkel C.V."/>
            <person name="Heimberg A.M."/>
            <person name="Jansen H.J."/>
            <person name="McCleary R.J."/>
            <person name="Kerkkamp H.M."/>
            <person name="Vos R.A."/>
            <person name="Guerreiro I."/>
            <person name="Calvete J.J."/>
            <person name="Wuster W."/>
            <person name="Woods A.E."/>
            <person name="Logan J.M."/>
            <person name="Harrison R.A."/>
            <person name="Castoe T.A."/>
            <person name="de Koning A.P."/>
            <person name="Pollock D.D."/>
            <person name="Yandell M."/>
            <person name="Calderon D."/>
            <person name="Renjifo C."/>
            <person name="Currier R.B."/>
            <person name="Salgado D."/>
            <person name="Pla D."/>
            <person name="Sanz L."/>
            <person name="Hyder A.S."/>
            <person name="Ribeiro J.M."/>
            <person name="Arntzen J.W."/>
            <person name="van den Thillart G.E."/>
            <person name="Boetzer M."/>
            <person name="Pirovano W."/>
            <person name="Dirks R.P."/>
            <person name="Spaink H.P."/>
            <person name="Duboule D."/>
            <person name="McGlinn E."/>
            <person name="Kini R.M."/>
            <person name="Richardson M.K."/>
        </authorList>
    </citation>
    <scope>NUCLEOTIDE SEQUENCE</scope>
    <source>
        <tissue evidence="3">Blood</tissue>
    </source>
</reference>
<evidence type="ECO:0000313" key="4">
    <source>
        <dbReference type="Proteomes" id="UP000018936"/>
    </source>
</evidence>
<feature type="non-terminal residue" evidence="3">
    <location>
        <position position="1"/>
    </location>
</feature>
<dbReference type="Gene3D" id="1.10.238.10">
    <property type="entry name" value="EF-hand"/>
    <property type="match status" value="1"/>
</dbReference>
<keyword evidence="1" id="KW-0479">Metal-binding</keyword>
<dbReference type="EMBL" id="AZIM01002834">
    <property type="protein sequence ID" value="ETE63263.1"/>
    <property type="molecule type" value="Genomic_DNA"/>
</dbReference>
<keyword evidence="4" id="KW-1185">Reference proteome</keyword>
<proteinExistence type="predicted"/>
<evidence type="ECO:0000256" key="2">
    <source>
        <dbReference type="ARBA" id="ARBA00022837"/>
    </source>
</evidence>
<dbReference type="InterPro" id="IPR018247">
    <property type="entry name" value="EF_Hand_1_Ca_BS"/>
</dbReference>
<dbReference type="AlphaFoldDB" id="V8NNL5"/>
<organism evidence="3 4">
    <name type="scientific">Ophiophagus hannah</name>
    <name type="common">King cobra</name>
    <name type="synonym">Naja hannah</name>
    <dbReference type="NCBI Taxonomy" id="8665"/>
    <lineage>
        <taxon>Eukaryota</taxon>
        <taxon>Metazoa</taxon>
        <taxon>Chordata</taxon>
        <taxon>Craniata</taxon>
        <taxon>Vertebrata</taxon>
        <taxon>Euteleostomi</taxon>
        <taxon>Lepidosauria</taxon>
        <taxon>Squamata</taxon>
        <taxon>Bifurcata</taxon>
        <taxon>Unidentata</taxon>
        <taxon>Episquamata</taxon>
        <taxon>Toxicofera</taxon>
        <taxon>Serpentes</taxon>
        <taxon>Colubroidea</taxon>
        <taxon>Elapidae</taxon>
        <taxon>Elapinae</taxon>
        <taxon>Ophiophagus</taxon>
    </lineage>
</organism>
<name>V8NNL5_OPHHA</name>
<sequence length="110" mass="12688">MRVAGQTKRMCMPNSTCVFDVDRDGVLSKIELEEMVVALLEVWKDNRIDNIPELHMNLPDIVEDILKSHDTTKARNALRVDTLNWTTVRLSQAAELTREKSVYCERSRRG</sequence>
<keyword evidence="3" id="KW-0378">Hydrolase</keyword>
<accession>V8NNL5</accession>